<comment type="caution">
    <text evidence="1">The sequence shown here is derived from an EMBL/GenBank/DDBJ whole genome shotgun (WGS) entry which is preliminary data.</text>
</comment>
<reference evidence="1 2" key="1">
    <citation type="submission" date="2021-06" db="EMBL/GenBank/DDBJ databases">
        <authorList>
            <person name="Palmer J.M."/>
        </authorList>
    </citation>
    <scope>NUCLEOTIDE SEQUENCE [LARGE SCALE GENOMIC DNA]</scope>
    <source>
        <strain evidence="1 2">AS_MEX2019</strain>
        <tissue evidence="1">Muscle</tissue>
    </source>
</reference>
<keyword evidence="2" id="KW-1185">Reference proteome</keyword>
<sequence>MVIFHWPSQSLNLNPIRIFRKTKNHVQTISIQSDLVLICKAAKGPSSVLESHYSATLRCLLSPADHNEMNGAFLVLCRASDEGIQPFASDVEAGIHPGVAG</sequence>
<gene>
    <name evidence="1" type="ORF">AMECASPLE_003257</name>
</gene>
<evidence type="ECO:0000313" key="2">
    <source>
        <dbReference type="Proteomes" id="UP001469553"/>
    </source>
</evidence>
<dbReference type="EMBL" id="JAHRIP010075362">
    <property type="protein sequence ID" value="MEQ2309898.1"/>
    <property type="molecule type" value="Genomic_DNA"/>
</dbReference>
<organism evidence="1 2">
    <name type="scientific">Ameca splendens</name>
    <dbReference type="NCBI Taxonomy" id="208324"/>
    <lineage>
        <taxon>Eukaryota</taxon>
        <taxon>Metazoa</taxon>
        <taxon>Chordata</taxon>
        <taxon>Craniata</taxon>
        <taxon>Vertebrata</taxon>
        <taxon>Euteleostomi</taxon>
        <taxon>Actinopterygii</taxon>
        <taxon>Neopterygii</taxon>
        <taxon>Teleostei</taxon>
        <taxon>Neoteleostei</taxon>
        <taxon>Acanthomorphata</taxon>
        <taxon>Ovalentaria</taxon>
        <taxon>Atherinomorphae</taxon>
        <taxon>Cyprinodontiformes</taxon>
        <taxon>Goodeidae</taxon>
        <taxon>Ameca</taxon>
    </lineage>
</organism>
<name>A0ABV0ZUD8_9TELE</name>
<proteinExistence type="predicted"/>
<dbReference type="Proteomes" id="UP001469553">
    <property type="component" value="Unassembled WGS sequence"/>
</dbReference>
<accession>A0ABV0ZUD8</accession>
<protein>
    <submittedName>
        <fullName evidence="1">Uncharacterized protein</fullName>
    </submittedName>
</protein>
<evidence type="ECO:0000313" key="1">
    <source>
        <dbReference type="EMBL" id="MEQ2309898.1"/>
    </source>
</evidence>